<keyword evidence="3 4" id="KW-0808">Transferase</keyword>
<protein>
    <recommendedName>
        <fullName evidence="5">Glycosyltransferase</fullName>
        <ecNumber evidence="5">2.4.1.-</ecNumber>
    </recommendedName>
</protein>
<evidence type="ECO:0000256" key="5">
    <source>
        <dbReference type="RuleBase" id="RU362057"/>
    </source>
</evidence>
<dbReference type="EC" id="2.4.1.-" evidence="5"/>
<dbReference type="PROSITE" id="PS00375">
    <property type="entry name" value="UDPGT"/>
    <property type="match status" value="1"/>
</dbReference>
<dbReference type="Gene3D" id="3.40.50.2000">
    <property type="entry name" value="Glycogen Phosphorylase B"/>
    <property type="match status" value="2"/>
</dbReference>
<evidence type="ECO:0000256" key="1">
    <source>
        <dbReference type="ARBA" id="ARBA00009995"/>
    </source>
</evidence>
<evidence type="ECO:0000313" key="6">
    <source>
        <dbReference type="EMBL" id="KAB1212777.1"/>
    </source>
</evidence>
<evidence type="ECO:0000256" key="3">
    <source>
        <dbReference type="ARBA" id="ARBA00022679"/>
    </source>
</evidence>
<proteinExistence type="inferred from homology"/>
<dbReference type="FunFam" id="3.40.50.2000:FF:000064">
    <property type="entry name" value="Glycosyltransferase"/>
    <property type="match status" value="1"/>
</dbReference>
<gene>
    <name evidence="6" type="ORF">CJ030_MR5G011877</name>
</gene>
<dbReference type="PANTHER" id="PTHR48047">
    <property type="entry name" value="GLYCOSYLTRANSFERASE"/>
    <property type="match status" value="1"/>
</dbReference>
<comment type="caution">
    <text evidence="6">The sequence shown here is derived from an EMBL/GenBank/DDBJ whole genome shotgun (WGS) entry which is preliminary data.</text>
</comment>
<name>A0A6A1VLH7_9ROSI</name>
<keyword evidence="2 4" id="KW-0328">Glycosyltransferase</keyword>
<dbReference type="GO" id="GO:0035251">
    <property type="term" value="F:UDP-glucosyltransferase activity"/>
    <property type="evidence" value="ECO:0007669"/>
    <property type="project" value="TreeGrafter"/>
</dbReference>
<dbReference type="SUPFAM" id="SSF53756">
    <property type="entry name" value="UDP-Glycosyltransferase/glycogen phosphorylase"/>
    <property type="match status" value="1"/>
</dbReference>
<dbReference type="Pfam" id="PF00201">
    <property type="entry name" value="UDPGT"/>
    <property type="match status" value="1"/>
</dbReference>
<comment type="similarity">
    <text evidence="1 4">Belongs to the UDP-glycosyltransferase family.</text>
</comment>
<dbReference type="FunFam" id="3.40.50.2000:FF:000143">
    <property type="entry name" value="UDP-glycosyltransferase 89B1"/>
    <property type="match status" value="1"/>
</dbReference>
<dbReference type="Proteomes" id="UP000516437">
    <property type="component" value="Chromosome 5"/>
</dbReference>
<evidence type="ECO:0000256" key="4">
    <source>
        <dbReference type="RuleBase" id="RU003718"/>
    </source>
</evidence>
<dbReference type="InterPro" id="IPR035595">
    <property type="entry name" value="UDP_glycos_trans_CS"/>
</dbReference>
<reference evidence="6 7" key="1">
    <citation type="journal article" date="2019" name="Plant Biotechnol. J.">
        <title>The red bayberry genome and genetic basis of sex determination.</title>
        <authorList>
            <person name="Jia H.M."/>
            <person name="Jia H.J."/>
            <person name="Cai Q.L."/>
            <person name="Wang Y."/>
            <person name="Zhao H.B."/>
            <person name="Yang W.F."/>
            <person name="Wang G.Y."/>
            <person name="Li Y.H."/>
            <person name="Zhan D.L."/>
            <person name="Shen Y.T."/>
            <person name="Niu Q.F."/>
            <person name="Chang L."/>
            <person name="Qiu J."/>
            <person name="Zhao L."/>
            <person name="Xie H.B."/>
            <person name="Fu W.Y."/>
            <person name="Jin J."/>
            <person name="Li X.W."/>
            <person name="Jiao Y."/>
            <person name="Zhou C.C."/>
            <person name="Tu T."/>
            <person name="Chai C.Y."/>
            <person name="Gao J.L."/>
            <person name="Fan L.J."/>
            <person name="van de Weg E."/>
            <person name="Wang J.Y."/>
            <person name="Gao Z.S."/>
        </authorList>
    </citation>
    <scope>NUCLEOTIDE SEQUENCE [LARGE SCALE GENOMIC DNA]</scope>
    <source>
        <tissue evidence="6">Leaves</tissue>
    </source>
</reference>
<sequence>MTISGTVNAHLLIFPYPAQGHMLPLLDLTHQLAARGLTLTVLVTPKNLPFLHPLLSAHPSIEALVFPFPSHPAIPPGVENVKDLPPDSFRAMMRSLGELHGPLTEWFRSHPSPPVAIVSDMFLGWTHRLACELGIRRIVFSPSGAMALSVIYALWRDLPKRKNPDDQNEIISFPNIPSFPKYPWWQLSPVYRRYVEGDPVMEFIKDGLLADVESWGLVVNSFSELEAVYLEHLRQEMGHDRVWAVGPLLPHDDGDSHGPKQRGGSSSVKVEDILSWLDTCEDRKLVYVCFGSQALLPKHVLDQLAFGLEKSGVRFIWSVREPTTAQVENNYGTIPSGFEDRVVGRGLVIRGWAPQVLILRHRAVGAFLTHCGWNSVLEGIVAGVPLLAWPMGADQFANASLLVDEMKVAIRVGEGAQTVPDPEELARVLVESVSENRVERNAAEDLRGAALEAIKEGGRSEREFDSMLRKLATLTLQPNT</sequence>
<keyword evidence="7" id="KW-1185">Reference proteome</keyword>
<organism evidence="6 7">
    <name type="scientific">Morella rubra</name>
    <name type="common">Chinese bayberry</name>
    <dbReference type="NCBI Taxonomy" id="262757"/>
    <lineage>
        <taxon>Eukaryota</taxon>
        <taxon>Viridiplantae</taxon>
        <taxon>Streptophyta</taxon>
        <taxon>Embryophyta</taxon>
        <taxon>Tracheophyta</taxon>
        <taxon>Spermatophyta</taxon>
        <taxon>Magnoliopsida</taxon>
        <taxon>eudicotyledons</taxon>
        <taxon>Gunneridae</taxon>
        <taxon>Pentapetalae</taxon>
        <taxon>rosids</taxon>
        <taxon>fabids</taxon>
        <taxon>Fagales</taxon>
        <taxon>Myricaceae</taxon>
        <taxon>Morella</taxon>
    </lineage>
</organism>
<dbReference type="EMBL" id="RXIC02000023">
    <property type="protein sequence ID" value="KAB1212777.1"/>
    <property type="molecule type" value="Genomic_DNA"/>
</dbReference>
<evidence type="ECO:0000313" key="7">
    <source>
        <dbReference type="Proteomes" id="UP000516437"/>
    </source>
</evidence>
<dbReference type="OrthoDB" id="5835829at2759"/>
<evidence type="ECO:0000256" key="2">
    <source>
        <dbReference type="ARBA" id="ARBA00022676"/>
    </source>
</evidence>
<dbReference type="CDD" id="cd03784">
    <property type="entry name" value="GT1_Gtf-like"/>
    <property type="match status" value="1"/>
</dbReference>
<accession>A0A6A1VLH7</accession>
<dbReference type="PANTHER" id="PTHR48047:SF8">
    <property type="entry name" value="FLAVONOL 3-O-GLUCOSYLTRANSFERASE UGT89B1"/>
    <property type="match status" value="1"/>
</dbReference>
<dbReference type="InterPro" id="IPR002213">
    <property type="entry name" value="UDP_glucos_trans"/>
</dbReference>
<dbReference type="AlphaFoldDB" id="A0A6A1VLH7"/>